<dbReference type="Proteomes" id="UP000323671">
    <property type="component" value="Chromosome"/>
</dbReference>
<gene>
    <name evidence="3" type="ORF">OTERR_05140</name>
</gene>
<dbReference type="RefSeq" id="WP_149424767.1">
    <property type="nucleotide sequence ID" value="NZ_CP022579.1"/>
</dbReference>
<dbReference type="EMBL" id="CP022579">
    <property type="protein sequence ID" value="QEL63990.1"/>
    <property type="molecule type" value="Genomic_DNA"/>
</dbReference>
<feature type="region of interest" description="Disordered" evidence="2">
    <location>
        <begin position="179"/>
        <end position="199"/>
    </location>
</feature>
<keyword evidence="4" id="KW-1185">Reference proteome</keyword>
<dbReference type="AlphaFoldDB" id="A0A5C1E533"/>
<proteinExistence type="predicted"/>
<accession>A0A5C1E533</accession>
<evidence type="ECO:0000313" key="3">
    <source>
        <dbReference type="EMBL" id="QEL63990.1"/>
    </source>
</evidence>
<evidence type="ECO:0000256" key="1">
    <source>
        <dbReference type="SAM" id="Coils"/>
    </source>
</evidence>
<sequence>MQQINLLNPDLRPRRQRLNLGAVTLALLLATLGLAATAALTSRDLARVQQQVRDAEALQQTLQARLDQLHALAKRTPDPRLVDELNRTQDRLTATQEVMAALDSGAAGDSAGFSVTLAGLARQALNGVWLTGVVAAGPSLDIRGRLVNAELMPEYLRRLKGESAFAGRRFGDFTLAEHPAAKPGESASGDKDAPEPGPARYVEFGLKAFASPEVRGVAPAAAPAAAPATGGRT</sequence>
<feature type="coiled-coil region" evidence="1">
    <location>
        <begin position="45"/>
        <end position="72"/>
    </location>
</feature>
<evidence type="ECO:0000313" key="4">
    <source>
        <dbReference type="Proteomes" id="UP000323671"/>
    </source>
</evidence>
<reference evidence="3 4" key="1">
    <citation type="submission" date="2017-07" db="EMBL/GenBank/DDBJ databases">
        <title>Complete genome sequence of Oryzomicrobium terrae TPP412.</title>
        <authorList>
            <person name="Chiu L.-W."/>
            <person name="Lo K.-J."/>
            <person name="Tsai Y.-M."/>
            <person name="Lin S.-S."/>
            <person name="Kuo C.-H."/>
            <person name="Liu C.-T."/>
        </authorList>
    </citation>
    <scope>NUCLEOTIDE SEQUENCE [LARGE SCALE GENOMIC DNA]</scope>
    <source>
        <strain evidence="3 4">TPP412</strain>
    </source>
</reference>
<evidence type="ECO:0008006" key="5">
    <source>
        <dbReference type="Google" id="ProtNLM"/>
    </source>
</evidence>
<protein>
    <recommendedName>
        <fullName evidence="5">MSHA biogenesis protein MshI</fullName>
    </recommendedName>
</protein>
<dbReference type="KEGG" id="otr:OTERR_05140"/>
<organism evidence="3 4">
    <name type="scientific">Oryzomicrobium terrae</name>
    <dbReference type="NCBI Taxonomy" id="1735038"/>
    <lineage>
        <taxon>Bacteria</taxon>
        <taxon>Pseudomonadati</taxon>
        <taxon>Pseudomonadota</taxon>
        <taxon>Betaproteobacteria</taxon>
        <taxon>Rhodocyclales</taxon>
        <taxon>Rhodocyclaceae</taxon>
        <taxon>Oryzomicrobium</taxon>
    </lineage>
</organism>
<keyword evidence="1" id="KW-0175">Coiled coil</keyword>
<name>A0A5C1E533_9RHOO</name>
<evidence type="ECO:0000256" key="2">
    <source>
        <dbReference type="SAM" id="MobiDB-lite"/>
    </source>
</evidence>